<dbReference type="CDD" id="cd00397">
    <property type="entry name" value="DNA_BRE_C"/>
    <property type="match status" value="1"/>
</dbReference>
<dbReference type="SUPFAM" id="SSF56349">
    <property type="entry name" value="DNA breaking-rejoining enzymes"/>
    <property type="match status" value="1"/>
</dbReference>
<dbReference type="Gene3D" id="1.10.443.10">
    <property type="entry name" value="Intergrase catalytic core"/>
    <property type="match status" value="1"/>
</dbReference>
<gene>
    <name evidence="6" type="primary">xerC_10</name>
    <name evidence="6" type="ORF">LMG32289_06196</name>
</gene>
<protein>
    <submittedName>
        <fullName evidence="6">Tyrosine recombinase XerC</fullName>
    </submittedName>
</protein>
<organism evidence="6 7">
    <name type="scientific">Cupriavidus pampae</name>
    <dbReference type="NCBI Taxonomy" id="659251"/>
    <lineage>
        <taxon>Bacteria</taxon>
        <taxon>Pseudomonadati</taxon>
        <taxon>Pseudomonadota</taxon>
        <taxon>Betaproteobacteria</taxon>
        <taxon>Burkholderiales</taxon>
        <taxon>Burkholderiaceae</taxon>
        <taxon>Cupriavidus</taxon>
    </lineage>
</organism>
<feature type="domain" description="Tyr recombinase" evidence="5">
    <location>
        <begin position="478"/>
        <end position="704"/>
    </location>
</feature>
<reference evidence="6 7" key="1">
    <citation type="submission" date="2021-08" db="EMBL/GenBank/DDBJ databases">
        <authorList>
            <person name="Peeters C."/>
        </authorList>
    </citation>
    <scope>NUCLEOTIDE SEQUENCE [LARGE SCALE GENOMIC DNA]</scope>
    <source>
        <strain evidence="6 7">LMG 32289</strain>
    </source>
</reference>
<dbReference type="PROSITE" id="PS51898">
    <property type="entry name" value="TYR_RECOMBINASE"/>
    <property type="match status" value="1"/>
</dbReference>
<dbReference type="InterPro" id="IPR002104">
    <property type="entry name" value="Integrase_catalytic"/>
</dbReference>
<dbReference type="PANTHER" id="PTHR30349">
    <property type="entry name" value="PHAGE INTEGRASE-RELATED"/>
    <property type="match status" value="1"/>
</dbReference>
<dbReference type="EMBL" id="CAJZAG010000016">
    <property type="protein sequence ID" value="CAG9185989.1"/>
    <property type="molecule type" value="Genomic_DNA"/>
</dbReference>
<keyword evidence="7" id="KW-1185">Reference proteome</keyword>
<dbReference type="RefSeq" id="WP_223995281.1">
    <property type="nucleotide sequence ID" value="NZ_CAJZAG010000016.1"/>
</dbReference>
<dbReference type="InterPro" id="IPR011010">
    <property type="entry name" value="DNA_brk_join_enz"/>
</dbReference>
<name>A0ABN7ZJM7_9BURK</name>
<keyword evidence="3" id="KW-0238">DNA-binding</keyword>
<evidence type="ECO:0000256" key="3">
    <source>
        <dbReference type="ARBA" id="ARBA00023125"/>
    </source>
</evidence>
<keyword evidence="4" id="KW-0233">DNA recombination</keyword>
<dbReference type="Proteomes" id="UP000706525">
    <property type="component" value="Unassembled WGS sequence"/>
</dbReference>
<evidence type="ECO:0000256" key="1">
    <source>
        <dbReference type="ARBA" id="ARBA00008857"/>
    </source>
</evidence>
<evidence type="ECO:0000313" key="7">
    <source>
        <dbReference type="Proteomes" id="UP000706525"/>
    </source>
</evidence>
<sequence>MMPASQPPVVPIQLPRRRRGVTRRPLHRGHFGFLRAIVQGLHARAMWERYLLEEGEIEADAQLLADAVPDSDASPSIDPAARAFAAHPKVRRVTAWLRGELAAAALRANRPGLARRIKLDPKDFRRIGTPGAGLPSLEEFSAESGLDGFSESEQLAAYQEKYGDTLKRESRRARLMARQLEAIDWLEERYVQPVIAADACRAWLSAPLADRLEEAGIVTLADLLDRINGLGSGWTRSVRAVGAGKARMIEAFLDAHAESLGRAIGGHVAVPRRQRYAHELASVVPKSDSALVPLEKLVVPAALDGRDGSYRLPQARCLISAHNDYEAVLSWLRSKSGLAPEEVLRLRERRRDVGRSSGPYDWLQYLSHTQRAYRKEAERFLLWAVLERRKPLSSMNTDDCIAYRDFLGGPPAHWCAPRSRERWSPLWRPFEGPLDPRAQGYAITVLANLYRYLNDKGYLAGNPWGGIRAPRSAQPSLDAGRSFTAAQWAFICARLAELPTSSINQRLQVALPLLYATGLRLSEVVAAQTDDLEWLSLAGEDIGTTEDGWWLTVVGKGDKLRRVPVPDDVISRVVSYLQARGHSDGLAARGVALLGHATDQAERALWAKRDLADGGAPVAASTLYRQVKRFFTSCAADLRETNSRDADRLALASTHWMRHTHISHALAAGVPLQVAQQNAGHNSLDTTTVYVTTEDGRRIAAMRDFFRS</sequence>
<dbReference type="InterPro" id="IPR010998">
    <property type="entry name" value="Integrase_recombinase_N"/>
</dbReference>
<evidence type="ECO:0000256" key="4">
    <source>
        <dbReference type="ARBA" id="ARBA00023172"/>
    </source>
</evidence>
<comment type="similarity">
    <text evidence="1">Belongs to the 'phage' integrase family.</text>
</comment>
<dbReference type="InterPro" id="IPR050090">
    <property type="entry name" value="Tyrosine_recombinase_XerCD"/>
</dbReference>
<dbReference type="InterPro" id="IPR022169">
    <property type="entry name" value="DUF3701"/>
</dbReference>
<dbReference type="Gene3D" id="1.10.150.130">
    <property type="match status" value="1"/>
</dbReference>
<dbReference type="InterPro" id="IPR013762">
    <property type="entry name" value="Integrase-like_cat_sf"/>
</dbReference>
<evidence type="ECO:0000259" key="5">
    <source>
        <dbReference type="PROSITE" id="PS51898"/>
    </source>
</evidence>
<keyword evidence="2" id="KW-0229">DNA integration</keyword>
<evidence type="ECO:0000313" key="6">
    <source>
        <dbReference type="EMBL" id="CAG9185989.1"/>
    </source>
</evidence>
<dbReference type="Pfam" id="PF12482">
    <property type="entry name" value="DUF3701"/>
    <property type="match status" value="1"/>
</dbReference>
<dbReference type="Pfam" id="PF00589">
    <property type="entry name" value="Phage_integrase"/>
    <property type="match status" value="1"/>
</dbReference>
<comment type="caution">
    <text evidence="6">The sequence shown here is derived from an EMBL/GenBank/DDBJ whole genome shotgun (WGS) entry which is preliminary data.</text>
</comment>
<dbReference type="PANTHER" id="PTHR30349:SF41">
    <property type="entry name" value="INTEGRASE_RECOMBINASE PROTEIN MJ0367-RELATED"/>
    <property type="match status" value="1"/>
</dbReference>
<accession>A0ABN7ZJM7</accession>
<evidence type="ECO:0000256" key="2">
    <source>
        <dbReference type="ARBA" id="ARBA00022908"/>
    </source>
</evidence>
<proteinExistence type="inferred from homology"/>